<proteinExistence type="predicted"/>
<protein>
    <submittedName>
        <fullName evidence="2">2,4'-dihydroxyacetophenone dioxygenase family protein</fullName>
    </submittedName>
</protein>
<dbReference type="InterPro" id="IPR011051">
    <property type="entry name" value="RmlC_Cupin_sf"/>
</dbReference>
<dbReference type="GO" id="GO:0051213">
    <property type="term" value="F:dioxygenase activity"/>
    <property type="evidence" value="ECO:0007669"/>
    <property type="project" value="UniProtKB-KW"/>
</dbReference>
<dbReference type="CDD" id="cd20302">
    <property type="entry name" value="cupin_DAD"/>
    <property type="match status" value="1"/>
</dbReference>
<dbReference type="Proteomes" id="UP001557484">
    <property type="component" value="Unassembled WGS sequence"/>
</dbReference>
<keyword evidence="2" id="KW-0560">Oxidoreductase</keyword>
<evidence type="ECO:0000313" key="3">
    <source>
        <dbReference type="Proteomes" id="UP001557484"/>
    </source>
</evidence>
<dbReference type="RefSeq" id="WP_368375409.1">
    <property type="nucleotide sequence ID" value="NZ_JBFRYB010000001.1"/>
</dbReference>
<reference evidence="2 3" key="1">
    <citation type="journal article" date="2011" name="Int. J. Syst. Evol. Microbiol.">
        <title>Zhongshania antarctica gen. nov., sp. nov. and Zhongshania guokunii sp. nov., gammaproteobacteria respectively isolated from coastal attached (fast) ice and surface seawater of the Antarctic.</title>
        <authorList>
            <person name="Li H.J."/>
            <person name="Zhang X.Y."/>
            <person name="Chen C.X."/>
            <person name="Zhang Y.J."/>
            <person name="Gao Z.M."/>
            <person name="Yu Y."/>
            <person name="Chen X.L."/>
            <person name="Chen B."/>
            <person name="Zhang Y.Z."/>
        </authorList>
    </citation>
    <scope>NUCLEOTIDE SEQUENCE [LARGE SCALE GENOMIC DNA]</scope>
    <source>
        <strain evidence="2 3">R06B22</strain>
    </source>
</reference>
<accession>A0ABV3TUP8</accession>
<keyword evidence="3" id="KW-1185">Reference proteome</keyword>
<sequence>MELPEPVNITTLPETPLESGHLNHNDFPWVDQGWGIEVKVLQVCNVTGSWIIMNRFAPGTQLPTHRHSGVVKAYTLQGKWGYLESNFTATAGSIIMEPANTAHTLKVADDAGEPTVVFFTIEGSLVNYTEDGTIWGISDGHTQLAEYIRLGKEQGHNISAESIL</sequence>
<dbReference type="EMBL" id="JBFRYB010000001">
    <property type="protein sequence ID" value="MEX1665303.1"/>
    <property type="molecule type" value="Genomic_DNA"/>
</dbReference>
<name>A0ABV3TUP8_9GAMM</name>
<evidence type="ECO:0000313" key="2">
    <source>
        <dbReference type="EMBL" id="MEX1665303.1"/>
    </source>
</evidence>
<organism evidence="2 3">
    <name type="scientific">Zhongshania arctica</name>
    <dbReference type="NCBI Taxonomy" id="3238302"/>
    <lineage>
        <taxon>Bacteria</taxon>
        <taxon>Pseudomonadati</taxon>
        <taxon>Pseudomonadota</taxon>
        <taxon>Gammaproteobacteria</taxon>
        <taxon>Cellvibrionales</taxon>
        <taxon>Spongiibacteraceae</taxon>
        <taxon>Zhongshania</taxon>
    </lineage>
</organism>
<gene>
    <name evidence="2" type="ORF">AB4875_07365</name>
</gene>
<dbReference type="Gene3D" id="2.60.120.10">
    <property type="entry name" value="Jelly Rolls"/>
    <property type="match status" value="1"/>
</dbReference>
<dbReference type="Pfam" id="PF12973">
    <property type="entry name" value="Cupin_7"/>
    <property type="match status" value="1"/>
</dbReference>
<comment type="caution">
    <text evidence="2">The sequence shown here is derived from an EMBL/GenBank/DDBJ whole genome shotgun (WGS) entry which is preliminary data.</text>
</comment>
<dbReference type="SUPFAM" id="SSF51182">
    <property type="entry name" value="RmlC-like cupins"/>
    <property type="match status" value="1"/>
</dbReference>
<evidence type="ECO:0000259" key="1">
    <source>
        <dbReference type="Pfam" id="PF12973"/>
    </source>
</evidence>
<dbReference type="InterPro" id="IPR014710">
    <property type="entry name" value="RmlC-like_jellyroll"/>
</dbReference>
<dbReference type="InterPro" id="IPR025979">
    <property type="entry name" value="ChrR-like_cupin_dom"/>
</dbReference>
<feature type="domain" description="ChrR-like cupin" evidence="1">
    <location>
        <begin position="23"/>
        <end position="114"/>
    </location>
</feature>
<keyword evidence="2" id="KW-0223">Dioxygenase</keyword>